<reference evidence="4" key="2">
    <citation type="submission" date="2021-04" db="EMBL/GenBank/DDBJ databases">
        <authorList>
            <person name="Gilroy R."/>
        </authorList>
    </citation>
    <scope>NUCLEOTIDE SEQUENCE</scope>
    <source>
        <strain evidence="4">ChiW19-954</strain>
    </source>
</reference>
<keyword evidence="2" id="KW-0812">Transmembrane</keyword>
<feature type="transmembrane region" description="Helical" evidence="2">
    <location>
        <begin position="350"/>
        <end position="372"/>
    </location>
</feature>
<keyword evidence="2" id="KW-0472">Membrane</keyword>
<evidence type="ECO:0000313" key="5">
    <source>
        <dbReference type="Proteomes" id="UP000823890"/>
    </source>
</evidence>
<feature type="domain" description="Streptococcal pilin isopeptide linkage" evidence="3">
    <location>
        <begin position="106"/>
        <end position="223"/>
    </location>
</feature>
<name>A0A9D2NNL1_9FIRM</name>
<dbReference type="Gene3D" id="2.60.40.3050">
    <property type="match status" value="2"/>
</dbReference>
<dbReference type="NCBIfam" id="TIGR03786">
    <property type="entry name" value="strep_pil_rpt"/>
    <property type="match status" value="1"/>
</dbReference>
<dbReference type="Pfam" id="PF12892">
    <property type="entry name" value="FctA"/>
    <property type="match status" value="2"/>
</dbReference>
<evidence type="ECO:0000313" key="4">
    <source>
        <dbReference type="EMBL" id="HJC33933.1"/>
    </source>
</evidence>
<gene>
    <name evidence="4" type="ORF">H9758_04990</name>
</gene>
<keyword evidence="2" id="KW-1133">Transmembrane helix</keyword>
<sequence>MDKSVSSEASVDFEDAGQVTNNSDFLVTYSALATSTNTVGLTPTDTVFILDLSASMTWGFSGTKSVTDEHGGLSVSADVQNKDIVFTNEYMPGEVTFGPSGDVQIGGTKTLEVADGSQREMKEGEFTFLLLEGDQEVDRVTNAADGTFAFKDITYDKAGTHYYTVSEINNGAGGIDYDPTLYSVVVEVTENTETHELEAEVTYYNTADTETSVAGMTFTNSYEASPASANLGIVKKLDGADLKEGQFTFTLSGSSGAPMPEKDTVTNAADGSVLFDTITFDSVGEYDYTITEVTYGEDGAVITNTAEVTPPSDDNNGGKDDGKNDVVSSSDPGNTSDGHENVQTGDTAQFIPVVAALLASLLAVIAIAVIMIRRRRR</sequence>
<dbReference type="EMBL" id="DWWO01000063">
    <property type="protein sequence ID" value="HJC33933.1"/>
    <property type="molecule type" value="Genomic_DNA"/>
</dbReference>
<comment type="caution">
    <text evidence="4">The sequence shown here is derived from an EMBL/GenBank/DDBJ whole genome shotgun (WGS) entry which is preliminary data.</text>
</comment>
<accession>A0A9D2NNL1</accession>
<proteinExistence type="predicted"/>
<reference evidence="4" key="1">
    <citation type="journal article" date="2021" name="PeerJ">
        <title>Extensive microbial diversity within the chicken gut microbiome revealed by metagenomics and culture.</title>
        <authorList>
            <person name="Gilroy R."/>
            <person name="Ravi A."/>
            <person name="Getino M."/>
            <person name="Pursley I."/>
            <person name="Horton D.L."/>
            <person name="Alikhan N.F."/>
            <person name="Baker D."/>
            <person name="Gharbi K."/>
            <person name="Hall N."/>
            <person name="Watson M."/>
            <person name="Adriaenssens E.M."/>
            <person name="Foster-Nyarko E."/>
            <person name="Jarju S."/>
            <person name="Secka A."/>
            <person name="Antonio M."/>
            <person name="Oren A."/>
            <person name="Chaudhuri R.R."/>
            <person name="La Ragione R."/>
            <person name="Hildebrand F."/>
            <person name="Pallen M.J."/>
        </authorList>
    </citation>
    <scope>NUCLEOTIDE SEQUENCE</scope>
    <source>
        <strain evidence="4">ChiW19-954</strain>
    </source>
</reference>
<feature type="compositionally biased region" description="Polar residues" evidence="1">
    <location>
        <begin position="326"/>
        <end position="343"/>
    </location>
</feature>
<protein>
    <recommendedName>
        <fullName evidence="3">Streptococcal pilin isopeptide linkage domain-containing protein</fullName>
    </recommendedName>
</protein>
<organism evidence="4 5">
    <name type="scientific">Candidatus Mediterraneibacter faecipullorum</name>
    <dbReference type="NCBI Taxonomy" id="2838670"/>
    <lineage>
        <taxon>Bacteria</taxon>
        <taxon>Bacillati</taxon>
        <taxon>Bacillota</taxon>
        <taxon>Clostridia</taxon>
        <taxon>Lachnospirales</taxon>
        <taxon>Lachnospiraceae</taxon>
        <taxon>Mediterraneibacter</taxon>
    </lineage>
</organism>
<dbReference type="Proteomes" id="UP000823890">
    <property type="component" value="Unassembled WGS sequence"/>
</dbReference>
<dbReference type="AlphaFoldDB" id="A0A9D2NNL1"/>
<evidence type="ECO:0000256" key="2">
    <source>
        <dbReference type="SAM" id="Phobius"/>
    </source>
</evidence>
<dbReference type="InterPro" id="IPR022464">
    <property type="entry name" value="Strep_pil_isopept_link"/>
</dbReference>
<feature type="region of interest" description="Disordered" evidence="1">
    <location>
        <begin position="305"/>
        <end position="343"/>
    </location>
</feature>
<evidence type="ECO:0000256" key="1">
    <source>
        <dbReference type="SAM" id="MobiDB-lite"/>
    </source>
</evidence>
<feature type="domain" description="Streptococcal pilin isopeptide linkage" evidence="3">
    <location>
        <begin position="233"/>
        <end position="317"/>
    </location>
</feature>
<dbReference type="InterPro" id="IPR038174">
    <property type="entry name" value="Strep_pil_link_sf"/>
</dbReference>
<evidence type="ECO:0000259" key="3">
    <source>
        <dbReference type="Pfam" id="PF12892"/>
    </source>
</evidence>